<protein>
    <recommendedName>
        <fullName evidence="3">Serine-tRNA synthetase type1 N-terminal domain-containing protein</fullName>
    </recommendedName>
</protein>
<feature type="non-terminal residue" evidence="2">
    <location>
        <position position="192"/>
    </location>
</feature>
<dbReference type="SUPFAM" id="SSF55681">
    <property type="entry name" value="Class II aaRS and biotin synthetases"/>
    <property type="match status" value="1"/>
</dbReference>
<dbReference type="GO" id="GO:0004828">
    <property type="term" value="F:serine-tRNA ligase activity"/>
    <property type="evidence" value="ECO:0007669"/>
    <property type="project" value="InterPro"/>
</dbReference>
<evidence type="ECO:0000313" key="2">
    <source>
        <dbReference type="EMBL" id="CEK67367.1"/>
    </source>
</evidence>
<keyword evidence="1" id="KW-0175">Coiled coil</keyword>
<evidence type="ECO:0008006" key="3">
    <source>
        <dbReference type="Google" id="ProtNLM"/>
    </source>
</evidence>
<dbReference type="EMBL" id="HACG01020502">
    <property type="protein sequence ID" value="CEK67367.1"/>
    <property type="molecule type" value="Transcribed_RNA"/>
</dbReference>
<reference evidence="2" key="1">
    <citation type="submission" date="2014-12" db="EMBL/GenBank/DDBJ databases">
        <title>Insight into the proteome of Arion vulgaris.</title>
        <authorList>
            <person name="Aradska J."/>
            <person name="Bulat T."/>
            <person name="Smidak R."/>
            <person name="Sarate P."/>
            <person name="Gangsoo J."/>
            <person name="Sialana F."/>
            <person name="Bilban M."/>
            <person name="Lubec G."/>
        </authorList>
    </citation>
    <scope>NUCLEOTIDE SEQUENCE</scope>
    <source>
        <tissue evidence="2">Skin</tissue>
    </source>
</reference>
<dbReference type="AlphaFoldDB" id="A0A0B6ZG08"/>
<dbReference type="PANTHER" id="PTHR11778">
    <property type="entry name" value="SERYL-TRNA SYNTHETASE"/>
    <property type="match status" value="1"/>
</dbReference>
<dbReference type="InterPro" id="IPR045864">
    <property type="entry name" value="aa-tRNA-synth_II/BPL/LPL"/>
</dbReference>
<accession>A0A0B6ZG08</accession>
<dbReference type="GO" id="GO:0005524">
    <property type="term" value="F:ATP binding"/>
    <property type="evidence" value="ECO:0007669"/>
    <property type="project" value="InterPro"/>
</dbReference>
<gene>
    <name evidence="2" type="primary">ORF62354</name>
</gene>
<dbReference type="GO" id="GO:0006434">
    <property type="term" value="P:seryl-tRNA aminoacylation"/>
    <property type="evidence" value="ECO:0007669"/>
    <property type="project" value="InterPro"/>
</dbReference>
<dbReference type="InterPro" id="IPR002317">
    <property type="entry name" value="Ser-tRNA-ligase_type_1"/>
</dbReference>
<organism evidence="2">
    <name type="scientific">Arion vulgaris</name>
    <dbReference type="NCBI Taxonomy" id="1028688"/>
    <lineage>
        <taxon>Eukaryota</taxon>
        <taxon>Metazoa</taxon>
        <taxon>Spiralia</taxon>
        <taxon>Lophotrochozoa</taxon>
        <taxon>Mollusca</taxon>
        <taxon>Gastropoda</taxon>
        <taxon>Heterobranchia</taxon>
        <taxon>Euthyneura</taxon>
        <taxon>Panpulmonata</taxon>
        <taxon>Eupulmonata</taxon>
        <taxon>Stylommatophora</taxon>
        <taxon>Helicina</taxon>
        <taxon>Arionoidea</taxon>
        <taxon>Arionidae</taxon>
        <taxon>Arion</taxon>
    </lineage>
</organism>
<feature type="coiled-coil region" evidence="1">
    <location>
        <begin position="25"/>
        <end position="52"/>
    </location>
</feature>
<evidence type="ECO:0000256" key="1">
    <source>
        <dbReference type="SAM" id="Coils"/>
    </source>
</evidence>
<proteinExistence type="predicted"/>
<feature type="non-terminal residue" evidence="2">
    <location>
        <position position="1"/>
    </location>
</feature>
<dbReference type="Gene3D" id="3.30.930.10">
    <property type="entry name" value="Bira Bifunctional Protein, Domain 2"/>
    <property type="match status" value="1"/>
</dbReference>
<name>A0A0B6ZG08_9EUPU</name>
<sequence>RKEELHAEKFRILEERKLLKDKDPSEDLILSLKNLQESLSEVKKEINNLQAFGEFENKVMYTALKLPNDLHDSTPVQDHLVIKEIKGHIDCPSTTQSHVEIAKKFNLIKFSNVGPKAYYLKGKLVLAEMALISTACSYLESKKYRHMAGPEFFKTPIMEGCGLDVHNPDEVLTMLNISKDFIEPMSHLAGVS</sequence>